<evidence type="ECO:0000256" key="1">
    <source>
        <dbReference type="SAM" id="Phobius"/>
    </source>
</evidence>
<keyword evidence="1" id="KW-0472">Membrane</keyword>
<protein>
    <submittedName>
        <fullName evidence="2">Uncharacterized protein</fullName>
    </submittedName>
</protein>
<keyword evidence="3" id="KW-1185">Reference proteome</keyword>
<name>A0A2N4UA05_9BURK</name>
<accession>A0A2N4UA05</accession>
<proteinExistence type="predicted"/>
<evidence type="ECO:0000313" key="2">
    <source>
        <dbReference type="EMBL" id="PLC51850.1"/>
    </source>
</evidence>
<sequence>MGCGSQCVSTQPKVKGGHASRTSADVNLASFSYAHNVCHAPTIYHPDHQDGGFRMLIDIDLSRVGSGTRNGRNLKRKNRSTSLSYAMCIAATTRYAIIAIHYGPHRLGLGLPNASLIAPAG</sequence>
<keyword evidence="1" id="KW-1133">Transmembrane helix</keyword>
<dbReference type="EMBL" id="PDNW01000001">
    <property type="protein sequence ID" value="PLC51850.1"/>
    <property type="molecule type" value="Genomic_DNA"/>
</dbReference>
<keyword evidence="1" id="KW-0812">Transmembrane</keyword>
<dbReference type="AlphaFoldDB" id="A0A2N4UA05"/>
<dbReference type="Proteomes" id="UP000234190">
    <property type="component" value="Unassembled WGS sequence"/>
</dbReference>
<comment type="caution">
    <text evidence="2">The sequence shown here is derived from an EMBL/GenBank/DDBJ whole genome shotgun (WGS) entry which is preliminary data.</text>
</comment>
<organism evidence="2 3">
    <name type="scientific">Pollutimonas subterranea</name>
    <dbReference type="NCBI Taxonomy" id="2045210"/>
    <lineage>
        <taxon>Bacteria</taxon>
        <taxon>Pseudomonadati</taxon>
        <taxon>Pseudomonadota</taxon>
        <taxon>Betaproteobacteria</taxon>
        <taxon>Burkholderiales</taxon>
        <taxon>Alcaligenaceae</taxon>
        <taxon>Pollutimonas</taxon>
    </lineage>
</organism>
<gene>
    <name evidence="2" type="ORF">CR159_02210</name>
</gene>
<evidence type="ECO:0000313" key="3">
    <source>
        <dbReference type="Proteomes" id="UP000234190"/>
    </source>
</evidence>
<reference evidence="2 3" key="1">
    <citation type="submission" date="2017-10" db="EMBL/GenBank/DDBJ databases">
        <title>Two draft genome sequences of Pusillimonas sp. strains isolated from a nitrate- and radionuclide-contaminated groundwater in Russia.</title>
        <authorList>
            <person name="Grouzdev D.S."/>
            <person name="Tourova T.P."/>
            <person name="Goeva M.A."/>
            <person name="Babich T.L."/>
            <person name="Sokolova D.S."/>
            <person name="Abdullin R."/>
            <person name="Poltaraus A.B."/>
            <person name="Toshchakov S.V."/>
            <person name="Nazina T.N."/>
        </authorList>
    </citation>
    <scope>NUCLEOTIDE SEQUENCE [LARGE SCALE GENOMIC DNA]</scope>
    <source>
        <strain evidence="2 3">JR1/69-3-13</strain>
    </source>
</reference>
<feature type="transmembrane region" description="Helical" evidence="1">
    <location>
        <begin position="82"/>
        <end position="102"/>
    </location>
</feature>